<dbReference type="FunFam" id="3.30.300.20:FF:000004">
    <property type="entry name" value="GTPase Der"/>
    <property type="match status" value="1"/>
</dbReference>
<dbReference type="SUPFAM" id="SSF52540">
    <property type="entry name" value="P-loop containing nucleoside triphosphate hydrolases"/>
    <property type="match status" value="2"/>
</dbReference>
<dbReference type="InterPro" id="IPR031166">
    <property type="entry name" value="G_ENGA"/>
</dbReference>
<feature type="domain" description="EngA-type G" evidence="12">
    <location>
        <begin position="178"/>
        <end position="353"/>
    </location>
</feature>
<dbReference type="InterPro" id="IPR006073">
    <property type="entry name" value="GTP-bd"/>
</dbReference>
<keyword evidence="6 9" id="KW-0342">GTP-binding</keyword>
<dbReference type="Pfam" id="PF14714">
    <property type="entry name" value="KH_dom-like"/>
    <property type="match status" value="1"/>
</dbReference>
<dbReference type="Proteomes" id="UP000516160">
    <property type="component" value="Chromosome"/>
</dbReference>
<protein>
    <recommendedName>
        <fullName evidence="2 9">GTPase Der</fullName>
    </recommendedName>
    <alternativeName>
        <fullName evidence="7 9">GTP-binding protein EngA</fullName>
    </alternativeName>
</protein>
<feature type="domain" description="EngA-type G" evidence="12">
    <location>
        <begin position="4"/>
        <end position="169"/>
    </location>
</feature>
<dbReference type="InterPro" id="IPR027417">
    <property type="entry name" value="P-loop_NTPase"/>
</dbReference>
<comment type="subunit">
    <text evidence="9">Associates with the 50S ribosomal subunit.</text>
</comment>
<dbReference type="PIRSF" id="PIRSF006485">
    <property type="entry name" value="GTP-binding_EngA"/>
    <property type="match status" value="1"/>
</dbReference>
<dbReference type="PRINTS" id="PR00326">
    <property type="entry name" value="GTP1OBG"/>
</dbReference>
<evidence type="ECO:0000256" key="9">
    <source>
        <dbReference type="HAMAP-Rule" id="MF_00195"/>
    </source>
</evidence>
<dbReference type="InterPro" id="IPR005225">
    <property type="entry name" value="Small_GTP-bd"/>
</dbReference>
<dbReference type="InterPro" id="IPR016484">
    <property type="entry name" value="GTPase_Der"/>
</dbReference>
<feature type="binding site" evidence="9">
    <location>
        <begin position="184"/>
        <end position="191"/>
    </location>
    <ligand>
        <name>GTP</name>
        <dbReference type="ChEBI" id="CHEBI:37565"/>
        <label>2</label>
    </ligand>
</feature>
<dbReference type="AlphaFoldDB" id="A0A7G9W4B6"/>
<feature type="binding site" evidence="9">
    <location>
        <begin position="231"/>
        <end position="235"/>
    </location>
    <ligand>
        <name>GTP</name>
        <dbReference type="ChEBI" id="CHEBI:37565"/>
        <label>2</label>
    </ligand>
</feature>
<feature type="binding site" evidence="9">
    <location>
        <begin position="57"/>
        <end position="61"/>
    </location>
    <ligand>
        <name>GTP</name>
        <dbReference type="ChEBI" id="CHEBI:37565"/>
        <label>1</label>
    </ligand>
</feature>
<feature type="binding site" evidence="9">
    <location>
        <begin position="120"/>
        <end position="123"/>
    </location>
    <ligand>
        <name>GTP</name>
        <dbReference type="ChEBI" id="CHEBI:37565"/>
        <label>1</label>
    </ligand>
</feature>
<accession>A0A7G9W4B6</accession>
<evidence type="ECO:0000256" key="11">
    <source>
        <dbReference type="RuleBase" id="RU004481"/>
    </source>
</evidence>
<dbReference type="EMBL" id="CP058559">
    <property type="protein sequence ID" value="QNO13528.1"/>
    <property type="molecule type" value="Genomic_DNA"/>
</dbReference>
<dbReference type="CDD" id="cd01894">
    <property type="entry name" value="EngA1"/>
    <property type="match status" value="1"/>
</dbReference>
<comment type="similarity">
    <text evidence="1 9 10 11">Belongs to the TRAFAC class TrmE-Era-EngA-EngB-Septin-like GTPase superfamily. EngA (Der) GTPase family.</text>
</comment>
<dbReference type="FunFam" id="3.40.50.300:FF:000057">
    <property type="entry name" value="GTPase Der"/>
    <property type="match status" value="1"/>
</dbReference>
<dbReference type="CDD" id="cd01895">
    <property type="entry name" value="EngA2"/>
    <property type="match status" value="1"/>
</dbReference>
<dbReference type="GO" id="GO:0005525">
    <property type="term" value="F:GTP binding"/>
    <property type="evidence" value="ECO:0007669"/>
    <property type="project" value="UniProtKB-UniRule"/>
</dbReference>
<keyword evidence="5 9" id="KW-0547">Nucleotide-binding</keyword>
<keyword evidence="3 9" id="KW-0690">Ribosome biogenesis</keyword>
<dbReference type="PROSITE" id="PS51712">
    <property type="entry name" value="G_ENGA"/>
    <property type="match status" value="2"/>
</dbReference>
<feature type="binding site" evidence="9">
    <location>
        <begin position="10"/>
        <end position="17"/>
    </location>
    <ligand>
        <name>GTP</name>
        <dbReference type="ChEBI" id="CHEBI:37565"/>
        <label>1</label>
    </ligand>
</feature>
<dbReference type="KEGG" id="acae:HYG86_01475"/>
<proteinExistence type="inferred from homology"/>
<feature type="binding site" evidence="9">
    <location>
        <begin position="296"/>
        <end position="299"/>
    </location>
    <ligand>
        <name>GTP</name>
        <dbReference type="ChEBI" id="CHEBI:37565"/>
        <label>2</label>
    </ligand>
</feature>
<dbReference type="PANTHER" id="PTHR43834">
    <property type="entry name" value="GTPASE DER"/>
    <property type="match status" value="1"/>
</dbReference>
<dbReference type="Pfam" id="PF01926">
    <property type="entry name" value="MMR_HSR1"/>
    <property type="match status" value="2"/>
</dbReference>
<keyword evidence="4 11" id="KW-0677">Repeat</keyword>
<evidence type="ECO:0000256" key="5">
    <source>
        <dbReference type="ARBA" id="ARBA00022741"/>
    </source>
</evidence>
<evidence type="ECO:0000256" key="6">
    <source>
        <dbReference type="ARBA" id="ARBA00023134"/>
    </source>
</evidence>
<evidence type="ECO:0000313" key="14">
    <source>
        <dbReference type="Proteomes" id="UP000516160"/>
    </source>
</evidence>
<dbReference type="HAMAP" id="MF_00195">
    <property type="entry name" value="GTPase_Der"/>
    <property type="match status" value="1"/>
</dbReference>
<evidence type="ECO:0000256" key="8">
    <source>
        <dbReference type="ARBA" id="ARBA00053470"/>
    </source>
</evidence>
<dbReference type="PANTHER" id="PTHR43834:SF6">
    <property type="entry name" value="GTPASE DER"/>
    <property type="match status" value="1"/>
</dbReference>
<dbReference type="FunFam" id="3.40.50.300:FF:000040">
    <property type="entry name" value="GTPase Der"/>
    <property type="match status" value="1"/>
</dbReference>
<evidence type="ECO:0000256" key="3">
    <source>
        <dbReference type="ARBA" id="ARBA00022517"/>
    </source>
</evidence>
<evidence type="ECO:0000256" key="7">
    <source>
        <dbReference type="ARBA" id="ARBA00032345"/>
    </source>
</evidence>
<evidence type="ECO:0000313" key="13">
    <source>
        <dbReference type="EMBL" id="QNO13528.1"/>
    </source>
</evidence>
<reference evidence="13 14" key="1">
    <citation type="submission" date="2020-07" db="EMBL/GenBank/DDBJ databases">
        <title>Alkalicella. sp. LB2 genome.</title>
        <authorList>
            <person name="Postec A."/>
            <person name="Quemeneur M."/>
        </authorList>
    </citation>
    <scope>NUCLEOTIDE SEQUENCE [LARGE SCALE GENOMIC DNA]</scope>
    <source>
        <strain evidence="13 14">LB2</strain>
    </source>
</reference>
<keyword evidence="14" id="KW-1185">Reference proteome</keyword>
<dbReference type="NCBIfam" id="TIGR03594">
    <property type="entry name" value="GTPase_EngA"/>
    <property type="match status" value="1"/>
</dbReference>
<dbReference type="InterPro" id="IPR032859">
    <property type="entry name" value="KH_dom-like"/>
</dbReference>
<dbReference type="NCBIfam" id="TIGR00231">
    <property type="entry name" value="small_GTP"/>
    <property type="match status" value="2"/>
</dbReference>
<evidence type="ECO:0000259" key="12">
    <source>
        <dbReference type="PROSITE" id="PS51712"/>
    </source>
</evidence>
<evidence type="ECO:0000256" key="10">
    <source>
        <dbReference type="PROSITE-ProRule" id="PRU01049"/>
    </source>
</evidence>
<dbReference type="Gene3D" id="3.40.50.300">
    <property type="entry name" value="P-loop containing nucleotide triphosphate hydrolases"/>
    <property type="match status" value="2"/>
</dbReference>
<organism evidence="13 14">
    <name type="scientific">Alkalicella caledoniensis</name>
    <dbReference type="NCBI Taxonomy" id="2731377"/>
    <lineage>
        <taxon>Bacteria</taxon>
        <taxon>Bacillati</taxon>
        <taxon>Bacillota</taxon>
        <taxon>Clostridia</taxon>
        <taxon>Eubacteriales</taxon>
        <taxon>Proteinivoracaceae</taxon>
        <taxon>Alkalicella</taxon>
    </lineage>
</organism>
<gene>
    <name evidence="9 13" type="primary">der</name>
    <name evidence="13" type="ORF">HYG86_01475</name>
</gene>
<dbReference type="Gene3D" id="3.30.300.20">
    <property type="match status" value="1"/>
</dbReference>
<dbReference type="GO" id="GO:0043022">
    <property type="term" value="F:ribosome binding"/>
    <property type="evidence" value="ECO:0007669"/>
    <property type="project" value="TreeGrafter"/>
</dbReference>
<evidence type="ECO:0000256" key="1">
    <source>
        <dbReference type="ARBA" id="ARBA00008279"/>
    </source>
</evidence>
<evidence type="ECO:0000256" key="2">
    <source>
        <dbReference type="ARBA" id="ARBA00020953"/>
    </source>
</evidence>
<dbReference type="InterPro" id="IPR015946">
    <property type="entry name" value="KH_dom-like_a/b"/>
</dbReference>
<evidence type="ECO:0000256" key="4">
    <source>
        <dbReference type="ARBA" id="ARBA00022737"/>
    </source>
</evidence>
<sequence>MALPIVAVVGRPNVGKSTLFNRIVGQRLAITEDRPGATRDRLYSKGEWLNKEFFLVDTGGMTFDEGDVLANDVTKQAQVAVDECDVIIFVVDARTGITTEDLQIAQILRREKKPIVIAVNKIEDHKKQELDFIEFYSLGFPVMVSISAANGFGIGDLLDEVIANFTEEHDETEEEGILKVTFIGRPNVGKSSMVNKLLGQNRVIVSDIPGTTRDAIDSKVIVDGETFILVDTAGLRRKSKVDDDVEYYSVLRSIRAIERSDVAILVIDATTGVTEQDKRVAGFAHEGGKGCIIMINKWDLLEKDNHSVKEFTKNIRNELGYMDYAPIIFVSALTGQRAHKLLPLAKQVAAENDKRISTSLVNDVIFDSIAVTPPPTDRGRQLKILYTSQVSTKPPTFVFFVNDTELMHFSYLRFLENQLRTAFGFEGTPLRMLTRQRSED</sequence>
<comment type="function">
    <text evidence="8 9 11">GTPase that plays an essential role in the late steps of ribosome biogenesis.</text>
</comment>
<dbReference type="RefSeq" id="WP_213167199.1">
    <property type="nucleotide sequence ID" value="NZ_CP058559.1"/>
</dbReference>
<name>A0A7G9W4B6_ALKCA</name>
<dbReference type="GO" id="GO:0042254">
    <property type="term" value="P:ribosome biogenesis"/>
    <property type="evidence" value="ECO:0007669"/>
    <property type="project" value="UniProtKB-KW"/>
</dbReference>